<dbReference type="InterPro" id="IPR031167">
    <property type="entry name" value="G_OBG"/>
</dbReference>
<protein>
    <recommendedName>
        <fullName evidence="4">Obg-like ATPase 1</fullName>
    </recommendedName>
</protein>
<dbReference type="EMBL" id="HBGI01002351">
    <property type="protein sequence ID" value="CAD9239801.1"/>
    <property type="molecule type" value="Transcribed_RNA"/>
</dbReference>
<dbReference type="PRINTS" id="PR00326">
    <property type="entry name" value="GTP1OBG"/>
</dbReference>
<keyword evidence="4" id="KW-0378">Hydrolase</keyword>
<reference evidence="6" key="1">
    <citation type="submission" date="2021-01" db="EMBL/GenBank/DDBJ databases">
        <authorList>
            <person name="Corre E."/>
            <person name="Pelletier E."/>
            <person name="Niang G."/>
            <person name="Scheremetjew M."/>
            <person name="Finn R."/>
            <person name="Kale V."/>
            <person name="Holt S."/>
            <person name="Cochrane G."/>
            <person name="Meng A."/>
            <person name="Brown T."/>
            <person name="Cohen L."/>
        </authorList>
    </citation>
    <scope>NUCLEOTIDE SEQUENCE</scope>
    <source>
        <strain evidence="6">CCMP3124</strain>
    </source>
</reference>
<evidence type="ECO:0000313" key="6">
    <source>
        <dbReference type="EMBL" id="CAD9239801.1"/>
    </source>
</evidence>
<dbReference type="Gene3D" id="1.10.150.300">
    <property type="entry name" value="TGS-like domain"/>
    <property type="match status" value="1"/>
</dbReference>
<comment type="function">
    <text evidence="4">Hydrolyzes ATP, and can also hydrolyze GTP with lower efficiency. Has lower affinity for GTP.</text>
</comment>
<dbReference type="InterPro" id="IPR012675">
    <property type="entry name" value="Beta-grasp_dom_sf"/>
</dbReference>
<dbReference type="PANTHER" id="PTHR23305">
    <property type="entry name" value="OBG GTPASE FAMILY"/>
    <property type="match status" value="1"/>
</dbReference>
<name>A0A7S1XII1_9RHOD</name>
<dbReference type="InterPro" id="IPR023192">
    <property type="entry name" value="TGS-like_dom_sf"/>
</dbReference>
<dbReference type="PANTHER" id="PTHR23305:SF18">
    <property type="entry name" value="OBG-TYPE G DOMAIN-CONTAINING PROTEIN"/>
    <property type="match status" value="1"/>
</dbReference>
<dbReference type="CDD" id="cd01900">
    <property type="entry name" value="YchF"/>
    <property type="match status" value="1"/>
</dbReference>
<dbReference type="InterPro" id="IPR004396">
    <property type="entry name" value="ATPase_YchF/OLA1"/>
</dbReference>
<comment type="subcellular location">
    <subcellularLocation>
        <location evidence="4">Cytoplasm</location>
    </subcellularLocation>
</comment>
<organism evidence="6">
    <name type="scientific">Erythrolobus australicus</name>
    <dbReference type="NCBI Taxonomy" id="1077150"/>
    <lineage>
        <taxon>Eukaryota</taxon>
        <taxon>Rhodophyta</taxon>
        <taxon>Bangiophyceae</taxon>
        <taxon>Porphyridiales</taxon>
        <taxon>Porphyridiaceae</taxon>
        <taxon>Erythrolobus</taxon>
    </lineage>
</organism>
<proteinExistence type="inferred from homology"/>
<evidence type="ECO:0000256" key="3">
    <source>
        <dbReference type="ARBA" id="ARBA00022840"/>
    </source>
</evidence>
<sequence length="492" mass="52889">MRVVLRALESVQALSLRAARQSFGQTGRASGARNIADNAEWGHRITRNTMMSTATAFASPMSASARCEKSAPLNRSSVRHAQLCGAVSSGRTSFLIGHRRTASLDALRGLRGCSSTHTALRASRVSMKLQTGIVGLPNVGKSTLFNAIVENGAAQAANFPFCTIEPNVGVVGVPDPRLEQLGKLNNSQKIVPATLEFVDIAGLVAGASKGEGLGNKFLANIRECDAIVHVVRCFEDENVIHVDGSVDAVRDIEVISLELVLADLAQAEKRRDRLAKGKSKADFSQAELDALEKILPLLNDGESARRADLSDDERAAVKHLGLLSMKPVIYAANVADSELAGGNVMVERVREFAANDGAKVVVVSAQVESELAALDKAEREEFLADLGVSDESTGLKALIRAAYELLNLQTYFTSGPTETRAWTIVKGMRAPQAAGVIHSDFERGFIRAETIGYKELLEKGSEKVAKEAGLMRSEGKEYIVQEGDVMLFRFNV</sequence>
<keyword evidence="4" id="KW-0963">Cytoplasm</keyword>
<evidence type="ECO:0000256" key="2">
    <source>
        <dbReference type="ARBA" id="ARBA00022741"/>
    </source>
</evidence>
<dbReference type="NCBIfam" id="TIGR00092">
    <property type="entry name" value="redox-regulated ATPase YchF"/>
    <property type="match status" value="1"/>
</dbReference>
<dbReference type="GO" id="GO:0016887">
    <property type="term" value="F:ATP hydrolysis activity"/>
    <property type="evidence" value="ECO:0007669"/>
    <property type="project" value="UniProtKB-UniRule"/>
</dbReference>
<evidence type="ECO:0000259" key="5">
    <source>
        <dbReference type="PROSITE" id="PS51710"/>
    </source>
</evidence>
<dbReference type="InterPro" id="IPR006073">
    <property type="entry name" value="GTP-bd"/>
</dbReference>
<dbReference type="CDD" id="cd04867">
    <property type="entry name" value="TGS_YchF_OLA1"/>
    <property type="match status" value="1"/>
</dbReference>
<evidence type="ECO:0000256" key="4">
    <source>
        <dbReference type="HAMAP-Rule" id="MF_03167"/>
    </source>
</evidence>
<dbReference type="InterPro" id="IPR013029">
    <property type="entry name" value="YchF_C"/>
</dbReference>
<gene>
    <name evidence="6" type="ORF">EAUS1353_LOCUS1539</name>
</gene>
<dbReference type="SUPFAM" id="SSF52540">
    <property type="entry name" value="P-loop containing nucleoside triphosphate hydrolases"/>
    <property type="match status" value="1"/>
</dbReference>
<dbReference type="HAMAP" id="MF_00944">
    <property type="entry name" value="YchF_OLA1_ATPase"/>
    <property type="match status" value="1"/>
</dbReference>
<dbReference type="AlphaFoldDB" id="A0A7S1XII1"/>
<dbReference type="SUPFAM" id="SSF81271">
    <property type="entry name" value="TGS-like"/>
    <property type="match status" value="1"/>
</dbReference>
<dbReference type="GO" id="GO:0005525">
    <property type="term" value="F:GTP binding"/>
    <property type="evidence" value="ECO:0007669"/>
    <property type="project" value="InterPro"/>
</dbReference>
<dbReference type="Pfam" id="PF06071">
    <property type="entry name" value="YchF-GTPase_C"/>
    <property type="match status" value="1"/>
</dbReference>
<dbReference type="FunFam" id="1.10.150.300:FF:000001">
    <property type="entry name" value="Ribosome-binding ATPase YchF"/>
    <property type="match status" value="1"/>
</dbReference>
<dbReference type="FunFam" id="3.10.20.30:FF:000001">
    <property type="entry name" value="Ribosome-binding ATPase YchF"/>
    <property type="match status" value="1"/>
</dbReference>
<keyword evidence="3 4" id="KW-0067">ATP-binding</keyword>
<dbReference type="GO" id="GO:0046872">
    <property type="term" value="F:metal ion binding"/>
    <property type="evidence" value="ECO:0007669"/>
    <property type="project" value="UniProtKB-KW"/>
</dbReference>
<feature type="binding site" evidence="4">
    <location>
        <begin position="138"/>
        <end position="143"/>
    </location>
    <ligand>
        <name>ATP</name>
        <dbReference type="ChEBI" id="CHEBI:30616"/>
    </ligand>
</feature>
<feature type="binding site" evidence="4">
    <location>
        <position position="334"/>
    </location>
    <ligand>
        <name>ATP</name>
        <dbReference type="ChEBI" id="CHEBI:30616"/>
    </ligand>
</feature>
<keyword evidence="2 4" id="KW-0547">Nucleotide-binding</keyword>
<dbReference type="GO" id="GO:0043023">
    <property type="term" value="F:ribosomal large subunit binding"/>
    <property type="evidence" value="ECO:0007669"/>
    <property type="project" value="UniProtKB-UniRule"/>
</dbReference>
<accession>A0A7S1XII1</accession>
<comment type="subunit">
    <text evidence="4">Monomer.</text>
</comment>
<keyword evidence="1" id="KW-0479">Metal-binding</keyword>
<dbReference type="Gene3D" id="3.40.50.300">
    <property type="entry name" value="P-loop containing nucleotide triphosphate hydrolases"/>
    <property type="match status" value="1"/>
</dbReference>
<dbReference type="PROSITE" id="PS51710">
    <property type="entry name" value="G_OBG"/>
    <property type="match status" value="1"/>
</dbReference>
<dbReference type="Gene3D" id="3.10.20.30">
    <property type="match status" value="1"/>
</dbReference>
<dbReference type="Pfam" id="PF01926">
    <property type="entry name" value="MMR_HSR1"/>
    <property type="match status" value="1"/>
</dbReference>
<comment type="similarity">
    <text evidence="4">Belongs to the TRAFAC class OBG-HflX-like GTPase superfamily. OBG GTPase family. YchF/OLA1 subfamily.</text>
</comment>
<dbReference type="GO" id="GO:0005737">
    <property type="term" value="C:cytoplasm"/>
    <property type="evidence" value="ECO:0007669"/>
    <property type="project" value="UniProtKB-SubCell"/>
</dbReference>
<dbReference type="InterPro" id="IPR027417">
    <property type="entry name" value="P-loop_NTPase"/>
</dbReference>
<dbReference type="InterPro" id="IPR012676">
    <property type="entry name" value="TGS-like"/>
</dbReference>
<dbReference type="GO" id="GO:0005524">
    <property type="term" value="F:ATP binding"/>
    <property type="evidence" value="ECO:0007669"/>
    <property type="project" value="UniProtKB-UniRule"/>
</dbReference>
<evidence type="ECO:0000256" key="1">
    <source>
        <dbReference type="ARBA" id="ARBA00022723"/>
    </source>
</evidence>
<feature type="domain" description="OBG-type G" evidence="5">
    <location>
        <begin position="129"/>
        <end position="383"/>
    </location>
</feature>
<dbReference type="InterPro" id="IPR041706">
    <property type="entry name" value="YchF_N"/>
</dbReference>